<dbReference type="RefSeq" id="WP_114814509.1">
    <property type="nucleotide sequence ID" value="NZ_CP139965.1"/>
</dbReference>
<dbReference type="PROSITE" id="PS50931">
    <property type="entry name" value="HTH_LYSR"/>
    <property type="match status" value="1"/>
</dbReference>
<comment type="similarity">
    <text evidence="1">Belongs to the LysR transcriptional regulatory family.</text>
</comment>
<dbReference type="Proteomes" id="UP001325479">
    <property type="component" value="Chromosome"/>
</dbReference>
<gene>
    <name evidence="7" type="ORF">U0042_05595</name>
</gene>
<evidence type="ECO:0000256" key="2">
    <source>
        <dbReference type="ARBA" id="ARBA00023015"/>
    </source>
</evidence>
<name>A0ABZ0WP63_9BURK</name>
<dbReference type="CDD" id="cd08415">
    <property type="entry name" value="PBP2_LysR_opines_like"/>
    <property type="match status" value="1"/>
</dbReference>
<evidence type="ECO:0000256" key="5">
    <source>
        <dbReference type="SAM" id="MobiDB-lite"/>
    </source>
</evidence>
<dbReference type="PRINTS" id="PR00039">
    <property type="entry name" value="HTHLYSR"/>
</dbReference>
<keyword evidence="8" id="KW-1185">Reference proteome</keyword>
<evidence type="ECO:0000313" key="7">
    <source>
        <dbReference type="EMBL" id="WQD79178.1"/>
    </source>
</evidence>
<dbReference type="InterPro" id="IPR037424">
    <property type="entry name" value="NocR_PBP2"/>
</dbReference>
<dbReference type="Pfam" id="PF00126">
    <property type="entry name" value="HTH_1"/>
    <property type="match status" value="1"/>
</dbReference>
<dbReference type="SUPFAM" id="SSF53850">
    <property type="entry name" value="Periplasmic binding protein-like II"/>
    <property type="match status" value="1"/>
</dbReference>
<dbReference type="InterPro" id="IPR005119">
    <property type="entry name" value="LysR_subst-bd"/>
</dbReference>
<organism evidence="7 8">
    <name type="scientific">Paraburkholderia kururiensis</name>
    <dbReference type="NCBI Taxonomy" id="984307"/>
    <lineage>
        <taxon>Bacteria</taxon>
        <taxon>Pseudomonadati</taxon>
        <taxon>Pseudomonadota</taxon>
        <taxon>Betaproteobacteria</taxon>
        <taxon>Burkholderiales</taxon>
        <taxon>Burkholderiaceae</taxon>
        <taxon>Paraburkholderia</taxon>
    </lineage>
</organism>
<accession>A0ABZ0WP63</accession>
<sequence>MNLKHIEAFRAVMVAGSMTAAAKALFTSQPNVSRLISQLERETGLTLFQRTGARLIPTSEGTAFFREVERAYVGLQGLTNAATQIRNLGTGRLRIAAMPSAGLTLVPHAIKRFQSLYPEVTVSLHVNTSGTVNHWTASQFCDLGVAVYISEASNCEVEPLSKVPALCVLPANHRLAKKAVIRPADLQGESFISLCQGDGTRTQMDEVFLRAGVERVLAIEAQYTAICCELVRCGMGVTLAHPIVARDFAGPDIAIRPFSPAVLFPTYLLFPPNRPRDRLASAFVKVLRELHEELLDEMKATMTEGRARQQRSGSSRALKSAPARRLRSAG</sequence>
<dbReference type="EMBL" id="CP139965">
    <property type="protein sequence ID" value="WQD79178.1"/>
    <property type="molecule type" value="Genomic_DNA"/>
</dbReference>
<evidence type="ECO:0000313" key="8">
    <source>
        <dbReference type="Proteomes" id="UP001325479"/>
    </source>
</evidence>
<dbReference type="InterPro" id="IPR000847">
    <property type="entry name" value="LysR_HTH_N"/>
</dbReference>
<evidence type="ECO:0000259" key="6">
    <source>
        <dbReference type="PROSITE" id="PS50931"/>
    </source>
</evidence>
<keyword evidence="3" id="KW-0238">DNA-binding</keyword>
<dbReference type="InterPro" id="IPR036388">
    <property type="entry name" value="WH-like_DNA-bd_sf"/>
</dbReference>
<evidence type="ECO:0000256" key="4">
    <source>
        <dbReference type="ARBA" id="ARBA00023163"/>
    </source>
</evidence>
<dbReference type="Pfam" id="PF03466">
    <property type="entry name" value="LysR_substrate"/>
    <property type="match status" value="1"/>
</dbReference>
<keyword evidence="4" id="KW-0804">Transcription</keyword>
<dbReference type="PANTHER" id="PTHR30427:SF1">
    <property type="entry name" value="TRANSCRIPTIONAL ACTIVATOR PROTEIN LYSR"/>
    <property type="match status" value="1"/>
</dbReference>
<reference evidence="7 8" key="1">
    <citation type="submission" date="2023-12" db="EMBL/GenBank/DDBJ databases">
        <title>Genome sequencing and assembly of bacterial species from a model synthetic community.</title>
        <authorList>
            <person name="Hogle S.L."/>
        </authorList>
    </citation>
    <scope>NUCLEOTIDE SEQUENCE [LARGE SCALE GENOMIC DNA]</scope>
    <source>
        <strain evidence="7 8">HAMBI 2494</strain>
    </source>
</reference>
<dbReference type="Gene3D" id="1.10.10.10">
    <property type="entry name" value="Winged helix-like DNA-binding domain superfamily/Winged helix DNA-binding domain"/>
    <property type="match status" value="1"/>
</dbReference>
<dbReference type="InterPro" id="IPR036390">
    <property type="entry name" value="WH_DNA-bd_sf"/>
</dbReference>
<evidence type="ECO:0000256" key="1">
    <source>
        <dbReference type="ARBA" id="ARBA00009437"/>
    </source>
</evidence>
<proteinExistence type="inferred from homology"/>
<protein>
    <submittedName>
        <fullName evidence="7">LysR substrate-binding domain-containing protein</fullName>
    </submittedName>
</protein>
<keyword evidence="2" id="KW-0805">Transcription regulation</keyword>
<dbReference type="Gene3D" id="3.40.190.290">
    <property type="match status" value="1"/>
</dbReference>
<feature type="domain" description="HTH lysR-type" evidence="6">
    <location>
        <begin position="1"/>
        <end position="58"/>
    </location>
</feature>
<dbReference type="PANTHER" id="PTHR30427">
    <property type="entry name" value="TRANSCRIPTIONAL ACTIVATOR PROTEIN LYSR"/>
    <property type="match status" value="1"/>
</dbReference>
<dbReference type="SUPFAM" id="SSF46785">
    <property type="entry name" value="Winged helix' DNA-binding domain"/>
    <property type="match status" value="1"/>
</dbReference>
<feature type="region of interest" description="Disordered" evidence="5">
    <location>
        <begin position="303"/>
        <end position="330"/>
    </location>
</feature>
<evidence type="ECO:0000256" key="3">
    <source>
        <dbReference type="ARBA" id="ARBA00023125"/>
    </source>
</evidence>